<evidence type="ECO:0000259" key="3">
    <source>
        <dbReference type="PROSITE" id="PS51371"/>
    </source>
</evidence>
<dbReference type="InterPro" id="IPR046342">
    <property type="entry name" value="CBS_dom_sf"/>
</dbReference>
<dbReference type="eggNOG" id="arCOG00606">
    <property type="taxonomic scope" value="Archaea"/>
</dbReference>
<dbReference type="InterPro" id="IPR051462">
    <property type="entry name" value="CBS_domain-containing"/>
</dbReference>
<proteinExistence type="predicted"/>
<dbReference type="EnsemblBacteria" id="ABM81014">
    <property type="protein sequence ID" value="ABM81014"/>
    <property type="gene ID" value="Hbut_1180"/>
</dbReference>
<organism evidence="4 5">
    <name type="scientific">Hyperthermus butylicus (strain DSM 5456 / JCM 9403 / PLM1-5)</name>
    <dbReference type="NCBI Taxonomy" id="415426"/>
    <lineage>
        <taxon>Archaea</taxon>
        <taxon>Thermoproteota</taxon>
        <taxon>Thermoprotei</taxon>
        <taxon>Desulfurococcales</taxon>
        <taxon>Pyrodictiaceae</taxon>
        <taxon>Hyperthermus</taxon>
    </lineage>
</organism>
<evidence type="ECO:0000256" key="1">
    <source>
        <dbReference type="ARBA" id="ARBA00022737"/>
    </source>
</evidence>
<dbReference type="InterPro" id="IPR000644">
    <property type="entry name" value="CBS_dom"/>
</dbReference>
<feature type="domain" description="CBS" evidence="3">
    <location>
        <begin position="66"/>
        <end position="124"/>
    </location>
</feature>
<keyword evidence="5" id="KW-1185">Reference proteome</keyword>
<dbReference type="KEGG" id="hbu:Hbut_1180"/>
<dbReference type="PROSITE" id="PS51371">
    <property type="entry name" value="CBS"/>
    <property type="match status" value="1"/>
</dbReference>
<evidence type="ECO:0000313" key="4">
    <source>
        <dbReference type="EMBL" id="ABM81014.1"/>
    </source>
</evidence>
<name>A2BM03_HYPBU</name>
<dbReference type="Proteomes" id="UP000002593">
    <property type="component" value="Chromosome"/>
</dbReference>
<protein>
    <submittedName>
        <fullName evidence="4">Conserved archaeal protein</fullName>
    </submittedName>
</protein>
<reference evidence="4 5" key="1">
    <citation type="journal article" date="2007" name="Archaea">
        <title>The genome of Hyperthermus butylicus: a sulfur-reducing, peptide fermenting, neutrophilic Crenarchaeote growing up to 108 degrees C.</title>
        <authorList>
            <person name="Brugger K."/>
            <person name="Chen L."/>
            <person name="Stark M."/>
            <person name="Zibat A."/>
            <person name="Redder P."/>
            <person name="Ruepp A."/>
            <person name="Awayez M."/>
            <person name="She Q."/>
            <person name="Garrett R.A."/>
            <person name="Klenk H.P."/>
        </authorList>
    </citation>
    <scope>NUCLEOTIDE SEQUENCE [LARGE SCALE GENOMIC DNA]</scope>
    <source>
        <strain evidence="5">DSM 5456 / JCM 9403 / PLM1-5</strain>
    </source>
</reference>
<dbReference type="AlphaFoldDB" id="A2BM03"/>
<keyword evidence="1" id="KW-0677">Repeat</keyword>
<sequence length="245" mass="26660">MPITKLVKLLAVKSIEHAIVIDDGIIIGVVSVKDVARHIVRAFEAAGSVEALNLNAILGDVVASIMSRPPYVVSGPLDYCRAASIMLSKGIGILPIVDSSGSFLGAITELDYALQSLKLDAQASRYATGKVILGDPDEPIIEALGRMYEHGFRRLPLRVGEDYYMATMQSLLLAIARRPHMETLLEKAYRYSTPATILDADTASIANAAETILSIPERAILLRSADKISILTERDLVRAYRDEHC</sequence>
<dbReference type="Gene3D" id="3.10.580.10">
    <property type="entry name" value="CBS-domain"/>
    <property type="match status" value="2"/>
</dbReference>
<dbReference type="Pfam" id="PF00571">
    <property type="entry name" value="CBS"/>
    <property type="match status" value="3"/>
</dbReference>
<dbReference type="PANTHER" id="PTHR48108">
    <property type="entry name" value="CBS DOMAIN-CONTAINING PROTEIN CBSX2, CHLOROPLASTIC"/>
    <property type="match status" value="1"/>
</dbReference>
<gene>
    <name evidence="4" type="ordered locus">Hbut_1180</name>
</gene>
<evidence type="ECO:0000256" key="2">
    <source>
        <dbReference type="PROSITE-ProRule" id="PRU00703"/>
    </source>
</evidence>
<dbReference type="EMBL" id="CP000493">
    <property type="protein sequence ID" value="ABM81014.1"/>
    <property type="molecule type" value="Genomic_DNA"/>
</dbReference>
<dbReference type="SUPFAM" id="SSF54631">
    <property type="entry name" value="CBS-domain pair"/>
    <property type="match status" value="2"/>
</dbReference>
<accession>A2BM03</accession>
<keyword evidence="2" id="KW-0129">CBS domain</keyword>
<dbReference type="PANTHER" id="PTHR48108:SF26">
    <property type="entry name" value="CBS DOMAIN-CONTAINING PROTEIN DDB_G0289609"/>
    <property type="match status" value="1"/>
</dbReference>
<evidence type="ECO:0000313" key="5">
    <source>
        <dbReference type="Proteomes" id="UP000002593"/>
    </source>
</evidence>
<dbReference type="SMART" id="SM00116">
    <property type="entry name" value="CBS"/>
    <property type="match status" value="3"/>
</dbReference>
<dbReference type="OrthoDB" id="43333at2157"/>
<dbReference type="HOGENOM" id="CLU_1131590_0_0_2"/>
<dbReference type="STRING" id="415426.Hbut_1180"/>